<evidence type="ECO:0000313" key="2">
    <source>
        <dbReference type="EMBL" id="OXM16147.1"/>
    </source>
</evidence>
<accession>A0A229P254</accession>
<dbReference type="Gene3D" id="2.20.25.10">
    <property type="match status" value="1"/>
</dbReference>
<dbReference type="PANTHER" id="PTHR33797:SF2">
    <property type="entry name" value="ORGANIC HYDROPEROXIDE RESISTANCE PROTEIN-LIKE"/>
    <property type="match status" value="1"/>
</dbReference>
<dbReference type="InterPro" id="IPR019953">
    <property type="entry name" value="OHR"/>
</dbReference>
<dbReference type="InterPro" id="IPR003718">
    <property type="entry name" value="OsmC/Ohr_fam"/>
</dbReference>
<dbReference type="Pfam" id="PF02566">
    <property type="entry name" value="OsmC"/>
    <property type="match status" value="1"/>
</dbReference>
<dbReference type="AlphaFoldDB" id="A0A229P254"/>
<dbReference type="InterPro" id="IPR036102">
    <property type="entry name" value="OsmC/Ohrsf"/>
</dbReference>
<dbReference type="InterPro" id="IPR015946">
    <property type="entry name" value="KH_dom-like_a/b"/>
</dbReference>
<dbReference type="OrthoDB" id="9797508at2"/>
<gene>
    <name evidence="2" type="ORF">CGZ75_05445</name>
</gene>
<dbReference type="EMBL" id="NMUQ01000001">
    <property type="protein sequence ID" value="OXM16147.1"/>
    <property type="molecule type" value="Genomic_DNA"/>
</dbReference>
<dbReference type="SUPFAM" id="SSF82784">
    <property type="entry name" value="OsmC-like"/>
    <property type="match status" value="1"/>
</dbReference>
<evidence type="ECO:0000313" key="3">
    <source>
        <dbReference type="Proteomes" id="UP000215145"/>
    </source>
</evidence>
<keyword evidence="3" id="KW-1185">Reference proteome</keyword>
<comment type="caution">
    <text evidence="2">The sequence shown here is derived from an EMBL/GenBank/DDBJ whole genome shotgun (WGS) entry which is preliminary data.</text>
</comment>
<sequence>MSALYTAEVTAKGGREGTVKSSDGVLDLPLSMPKALGGSGVAATNPEQLFAAGYAACFESALQLAAKKAGVKVDGASVTGHVSIYKDDPSFKLGVRLDVSIPGAELDQTRKLTEQAHQLCPYSKATRGNIEVEINVLKSTENSATL</sequence>
<dbReference type="PANTHER" id="PTHR33797">
    <property type="entry name" value="ORGANIC HYDROPEROXIDE RESISTANCE PROTEIN-LIKE"/>
    <property type="match status" value="1"/>
</dbReference>
<organism evidence="2 3">
    <name type="scientific">Paenibacillus herberti</name>
    <dbReference type="NCBI Taxonomy" id="1619309"/>
    <lineage>
        <taxon>Bacteria</taxon>
        <taxon>Bacillati</taxon>
        <taxon>Bacillota</taxon>
        <taxon>Bacilli</taxon>
        <taxon>Bacillales</taxon>
        <taxon>Paenibacillaceae</taxon>
        <taxon>Paenibacillus</taxon>
    </lineage>
</organism>
<name>A0A229P254_9BACL</name>
<dbReference type="Proteomes" id="UP000215145">
    <property type="component" value="Unassembled WGS sequence"/>
</dbReference>
<proteinExistence type="inferred from homology"/>
<dbReference type="GO" id="GO:0006979">
    <property type="term" value="P:response to oxidative stress"/>
    <property type="evidence" value="ECO:0007669"/>
    <property type="project" value="InterPro"/>
</dbReference>
<dbReference type="Gene3D" id="3.30.300.20">
    <property type="match status" value="1"/>
</dbReference>
<evidence type="ECO:0000256" key="1">
    <source>
        <dbReference type="ARBA" id="ARBA00007378"/>
    </source>
</evidence>
<dbReference type="RefSeq" id="WP_089523231.1">
    <property type="nucleotide sequence ID" value="NZ_NMUQ01000001.1"/>
</dbReference>
<comment type="similarity">
    <text evidence="1">Belongs to the OsmC/Ohr family.</text>
</comment>
<dbReference type="NCBIfam" id="TIGR03561">
    <property type="entry name" value="organ_hyd_perox"/>
    <property type="match status" value="1"/>
</dbReference>
<protein>
    <submittedName>
        <fullName evidence="2">Ohr subfamily peroxiredoxin</fullName>
    </submittedName>
</protein>
<reference evidence="2 3" key="1">
    <citation type="submission" date="2017-07" db="EMBL/GenBank/DDBJ databases">
        <title>Paenibacillus herberti R33 genome sequencing and assembly.</title>
        <authorList>
            <person name="Su W."/>
        </authorList>
    </citation>
    <scope>NUCLEOTIDE SEQUENCE [LARGE SCALE GENOMIC DNA]</scope>
    <source>
        <strain evidence="2 3">R33</strain>
    </source>
</reference>